<evidence type="ECO:0000313" key="3">
    <source>
        <dbReference type="EMBL" id="CAL60519.1"/>
    </source>
</evidence>
<feature type="chain" id="PRO_5002669077" description="Integral membrane protein" evidence="2">
    <location>
        <begin position="24"/>
        <end position="140"/>
    </location>
</feature>
<dbReference type="InterPro" id="IPR024572">
    <property type="entry name" value="RcnB"/>
</dbReference>
<dbReference type="AlphaFoldDB" id="A4G1Y2"/>
<gene>
    <name evidence="3" type="ordered locus">HEAR0292</name>
</gene>
<feature type="region of interest" description="Disordered" evidence="1">
    <location>
        <begin position="25"/>
        <end position="82"/>
    </location>
</feature>
<organism evidence="3 4">
    <name type="scientific">Herminiimonas arsenicoxydans</name>
    <dbReference type="NCBI Taxonomy" id="204773"/>
    <lineage>
        <taxon>Bacteria</taxon>
        <taxon>Pseudomonadati</taxon>
        <taxon>Pseudomonadota</taxon>
        <taxon>Betaproteobacteria</taxon>
        <taxon>Burkholderiales</taxon>
        <taxon>Oxalobacteraceae</taxon>
        <taxon>Herminiimonas</taxon>
    </lineage>
</organism>
<accession>A4G1Y2</accession>
<dbReference type="Proteomes" id="UP000006697">
    <property type="component" value="Chromosome"/>
</dbReference>
<evidence type="ECO:0008006" key="5">
    <source>
        <dbReference type="Google" id="ProtNLM"/>
    </source>
</evidence>
<dbReference type="KEGG" id="har:HEAR0292"/>
<dbReference type="Gene3D" id="3.10.450.160">
    <property type="entry name" value="inner membrane protein cigr"/>
    <property type="match status" value="1"/>
</dbReference>
<evidence type="ECO:0000313" key="4">
    <source>
        <dbReference type="Proteomes" id="UP000006697"/>
    </source>
</evidence>
<reference evidence="3 4" key="1">
    <citation type="journal article" date="2007" name="PLoS Genet.">
        <title>A tale of two oxidation states: bacterial colonization of arsenic-rich environments.</title>
        <authorList>
            <person name="Muller D."/>
            <person name="Medigue C."/>
            <person name="Koechler S."/>
            <person name="Barbe V."/>
            <person name="Barakat M."/>
            <person name="Talla E."/>
            <person name="Bonnefoy V."/>
            <person name="Krin E."/>
            <person name="Arsene-Ploetze F."/>
            <person name="Carapito C."/>
            <person name="Chandler M."/>
            <person name="Cournoyer B."/>
            <person name="Cruveiller S."/>
            <person name="Dossat C."/>
            <person name="Duval S."/>
            <person name="Heymann M."/>
            <person name="Leize E."/>
            <person name="Lieutaud A."/>
            <person name="Lievremont D."/>
            <person name="Makita Y."/>
            <person name="Mangenot S."/>
            <person name="Nitschke W."/>
            <person name="Ortet P."/>
            <person name="Perdrial N."/>
            <person name="Schoepp B."/>
            <person name="Siguier N."/>
            <person name="Simeonova D.D."/>
            <person name="Rouy Z."/>
            <person name="Segurens B."/>
            <person name="Turlin E."/>
            <person name="Vallenet D."/>
            <person name="Van Dorsselaer A."/>
            <person name="Weiss S."/>
            <person name="Weissenbach J."/>
            <person name="Lett M.C."/>
            <person name="Danchin A."/>
            <person name="Bertin P.N."/>
        </authorList>
    </citation>
    <scope>NUCLEOTIDE SEQUENCE [LARGE SCALE GENOMIC DNA]</scope>
    <source>
        <strain evidence="4">ULPAs1</strain>
    </source>
</reference>
<keyword evidence="2" id="KW-0732">Signal</keyword>
<feature type="signal peptide" evidence="2">
    <location>
        <begin position="1"/>
        <end position="23"/>
    </location>
</feature>
<evidence type="ECO:0000256" key="2">
    <source>
        <dbReference type="SAM" id="SignalP"/>
    </source>
</evidence>
<dbReference type="STRING" id="204773.HEAR0292"/>
<dbReference type="EMBL" id="CU207211">
    <property type="protein sequence ID" value="CAL60519.1"/>
    <property type="molecule type" value="Genomic_DNA"/>
</dbReference>
<dbReference type="OrthoDB" id="6687316at2"/>
<sequence length="140" mass="15874">MNKKIVISTIMAVSLLAGGSAFAQRDDHRNDRGHNAHGQRDGKGGNRGHDSRRDHRDNRNNHVGAHDNGKHNGRGAGPRHDFYKGTRIPYEYRNRQYVVNDWRRHHLHAPPRGYQWVQTGPDYVLIAVSSGIIMQIVLGN</sequence>
<evidence type="ECO:0000256" key="1">
    <source>
        <dbReference type="SAM" id="MobiDB-lite"/>
    </source>
</evidence>
<dbReference type="eggNOG" id="COG5455">
    <property type="taxonomic scope" value="Bacteria"/>
</dbReference>
<dbReference type="HOGENOM" id="CLU_102089_0_0_4"/>
<dbReference type="Pfam" id="PF11776">
    <property type="entry name" value="RcnB"/>
    <property type="match status" value="1"/>
</dbReference>
<proteinExistence type="predicted"/>
<protein>
    <recommendedName>
        <fullName evidence="5">Integral membrane protein</fullName>
    </recommendedName>
</protein>
<keyword evidence="4" id="KW-1185">Reference proteome</keyword>
<feature type="compositionally biased region" description="Basic and acidic residues" evidence="1">
    <location>
        <begin position="25"/>
        <end position="70"/>
    </location>
</feature>
<name>A4G1Y2_HERAR</name>